<protein>
    <submittedName>
        <fullName evidence="1">Uncharacterized protein</fullName>
    </submittedName>
</protein>
<gene>
    <name evidence="1" type="ORF">UX27_C0035G0005</name>
</gene>
<name>A0A0G1QI13_9BACT</name>
<comment type="caution">
    <text evidence="1">The sequence shown here is derived from an EMBL/GenBank/DDBJ whole genome shotgun (WGS) entry which is preliminary data.</text>
</comment>
<dbReference type="AlphaFoldDB" id="A0A0G1QI13"/>
<evidence type="ECO:0000313" key="2">
    <source>
        <dbReference type="Proteomes" id="UP000034644"/>
    </source>
</evidence>
<sequence length="56" mass="6413">MFKNIFRCFSVGYDRGYGFMGAQVQKINDRFASGLPRCLRNFIDMGLKNPALSCKE</sequence>
<organism evidence="1 2">
    <name type="scientific">Candidatus Azambacteria bacterium GW2011_GWA2_45_90</name>
    <dbReference type="NCBI Taxonomy" id="1618614"/>
    <lineage>
        <taxon>Bacteria</taxon>
        <taxon>Candidatus Azamiibacteriota</taxon>
    </lineage>
</organism>
<dbReference type="Proteomes" id="UP000034644">
    <property type="component" value="Unassembled WGS sequence"/>
</dbReference>
<accession>A0A0G1QI13</accession>
<reference evidence="1 2" key="1">
    <citation type="journal article" date="2015" name="Nature">
        <title>rRNA introns, odd ribosomes, and small enigmatic genomes across a large radiation of phyla.</title>
        <authorList>
            <person name="Brown C.T."/>
            <person name="Hug L.A."/>
            <person name="Thomas B.C."/>
            <person name="Sharon I."/>
            <person name="Castelle C.J."/>
            <person name="Singh A."/>
            <person name="Wilkins M.J."/>
            <person name="Williams K.H."/>
            <person name="Banfield J.F."/>
        </authorList>
    </citation>
    <scope>NUCLEOTIDE SEQUENCE [LARGE SCALE GENOMIC DNA]</scope>
</reference>
<dbReference type="EMBL" id="LCLO01000035">
    <property type="protein sequence ID" value="KKU17408.1"/>
    <property type="molecule type" value="Genomic_DNA"/>
</dbReference>
<proteinExistence type="predicted"/>
<evidence type="ECO:0000313" key="1">
    <source>
        <dbReference type="EMBL" id="KKU17408.1"/>
    </source>
</evidence>